<organism evidence="3 4">
    <name type="scientific">Methylocystis bryophila</name>
    <dbReference type="NCBI Taxonomy" id="655015"/>
    <lineage>
        <taxon>Bacteria</taxon>
        <taxon>Pseudomonadati</taxon>
        <taxon>Pseudomonadota</taxon>
        <taxon>Alphaproteobacteria</taxon>
        <taxon>Hyphomicrobiales</taxon>
        <taxon>Methylocystaceae</taxon>
        <taxon>Methylocystis</taxon>
    </lineage>
</organism>
<name>A0A1W6N1B4_9HYPH</name>
<proteinExistence type="inferred from homology"/>
<dbReference type="SUPFAM" id="SSF52768">
    <property type="entry name" value="Arginase/deacetylase"/>
    <property type="match status" value="1"/>
</dbReference>
<dbReference type="AlphaFoldDB" id="A0A1W6N1B4"/>
<dbReference type="CDD" id="cd11599">
    <property type="entry name" value="HDAC_classII_2"/>
    <property type="match status" value="1"/>
</dbReference>
<dbReference type="Pfam" id="PF00850">
    <property type="entry name" value="Hist_deacetyl"/>
    <property type="match status" value="1"/>
</dbReference>
<reference evidence="3 4" key="1">
    <citation type="submission" date="2017-02" db="EMBL/GenBank/DDBJ databases">
        <authorList>
            <person name="Peterson S.W."/>
        </authorList>
    </citation>
    <scope>NUCLEOTIDE SEQUENCE [LARGE SCALE GENOMIC DNA]</scope>
    <source>
        <strain evidence="3 4">S285</strain>
    </source>
</reference>
<dbReference type="Proteomes" id="UP000193978">
    <property type="component" value="Chromosome"/>
</dbReference>
<dbReference type="GO" id="GO:0040029">
    <property type="term" value="P:epigenetic regulation of gene expression"/>
    <property type="evidence" value="ECO:0007669"/>
    <property type="project" value="TreeGrafter"/>
</dbReference>
<dbReference type="InterPro" id="IPR023696">
    <property type="entry name" value="Ureohydrolase_dom_sf"/>
</dbReference>
<dbReference type="GO" id="GO:0004407">
    <property type="term" value="F:histone deacetylase activity"/>
    <property type="evidence" value="ECO:0007669"/>
    <property type="project" value="TreeGrafter"/>
</dbReference>
<accession>A0A1W6N1B4</accession>
<dbReference type="STRING" id="655015.B1812_12190"/>
<dbReference type="InterPro" id="IPR000286">
    <property type="entry name" value="HDACs"/>
</dbReference>
<comment type="similarity">
    <text evidence="1">Belongs to the histone deacetylase family.</text>
</comment>
<feature type="domain" description="Histone deacetylase" evidence="2">
    <location>
        <begin position="39"/>
        <end position="321"/>
    </location>
</feature>
<evidence type="ECO:0000256" key="1">
    <source>
        <dbReference type="ARBA" id="ARBA00005947"/>
    </source>
</evidence>
<dbReference type="InterPro" id="IPR023801">
    <property type="entry name" value="His_deacetylse_dom"/>
</dbReference>
<dbReference type="PANTHER" id="PTHR10625">
    <property type="entry name" value="HISTONE DEACETYLASE HDAC1-RELATED"/>
    <property type="match status" value="1"/>
</dbReference>
<sequence length="325" mass="34522">MLGALAPLPLRAQARDDLLLILPPESAAAHDPGPGAFDRPKRLAAVRRALARPELATAARIEAPKASLDALLAIHDPAYVERLRVSAPREGVLRLGPDVIMSPGTLDAALHAAGGAVLATDAVMQGRAKTAFVATRPPGHHALPDEAMGFCFFNNAAVAARHALASGAERVAILDFDAHHGNGVQKSFWSEKRVFYASTHQMPLYPGTGEISERGAHGNIVNAPLAKGDGGEAFAAAWRERVFPALEAFGPDLMVLCAGFDGHKHDPLAGLRLEPQDFRALTLRLRDFAERRCQGRIVSLLEGGYLPEDLERSVAAHVAVLAEAG</sequence>
<evidence type="ECO:0000259" key="2">
    <source>
        <dbReference type="Pfam" id="PF00850"/>
    </source>
</evidence>
<evidence type="ECO:0000313" key="3">
    <source>
        <dbReference type="EMBL" id="ARN83606.1"/>
    </source>
</evidence>
<dbReference type="InterPro" id="IPR037138">
    <property type="entry name" value="His_deacetylse_dom_sf"/>
</dbReference>
<gene>
    <name evidence="3" type="ORF">B1812_12190</name>
</gene>
<dbReference type="PANTHER" id="PTHR10625:SF10">
    <property type="entry name" value="HISTONE DEACETYLASE HDAC1"/>
    <property type="match status" value="1"/>
</dbReference>
<evidence type="ECO:0000313" key="4">
    <source>
        <dbReference type="Proteomes" id="UP000193978"/>
    </source>
</evidence>
<dbReference type="EMBL" id="CP019948">
    <property type="protein sequence ID" value="ARN83606.1"/>
    <property type="molecule type" value="Genomic_DNA"/>
</dbReference>
<protein>
    <submittedName>
        <fullName evidence="3">Acetoin utilization protein</fullName>
    </submittedName>
</protein>
<dbReference type="Gene3D" id="3.40.800.20">
    <property type="entry name" value="Histone deacetylase domain"/>
    <property type="match status" value="1"/>
</dbReference>
<dbReference type="PRINTS" id="PR01270">
    <property type="entry name" value="HDASUPER"/>
</dbReference>
<dbReference type="KEGG" id="mbry:B1812_12190"/>
<keyword evidence="4" id="KW-1185">Reference proteome</keyword>